<dbReference type="PANTHER" id="PTHR45947">
    <property type="entry name" value="SULFOQUINOVOSYL TRANSFERASE SQD2"/>
    <property type="match status" value="1"/>
</dbReference>
<dbReference type="Proteomes" id="UP001299546">
    <property type="component" value="Unassembled WGS sequence"/>
</dbReference>
<dbReference type="Gene3D" id="3.40.50.2000">
    <property type="entry name" value="Glycogen Phosphorylase B"/>
    <property type="match status" value="2"/>
</dbReference>
<comment type="caution">
    <text evidence="3">The sequence shown here is derived from an EMBL/GenBank/DDBJ whole genome shotgun (WGS) entry which is preliminary data.</text>
</comment>
<dbReference type="EMBL" id="JAJCIS010000010">
    <property type="protein sequence ID" value="MCB7388360.1"/>
    <property type="molecule type" value="Genomic_DNA"/>
</dbReference>
<dbReference type="InterPro" id="IPR050194">
    <property type="entry name" value="Glycosyltransferase_grp1"/>
</dbReference>
<protein>
    <submittedName>
        <fullName evidence="3">Glycosyltransferase family 4 protein</fullName>
    </submittedName>
</protein>
<evidence type="ECO:0000313" key="4">
    <source>
        <dbReference type="Proteomes" id="UP001299546"/>
    </source>
</evidence>
<evidence type="ECO:0000259" key="1">
    <source>
        <dbReference type="Pfam" id="PF00534"/>
    </source>
</evidence>
<dbReference type="Pfam" id="PF13439">
    <property type="entry name" value="Glyco_transf_4"/>
    <property type="match status" value="1"/>
</dbReference>
<dbReference type="InterPro" id="IPR028098">
    <property type="entry name" value="Glyco_trans_4-like_N"/>
</dbReference>
<gene>
    <name evidence="3" type="ORF">LIZ65_13815</name>
</gene>
<dbReference type="CDD" id="cd03794">
    <property type="entry name" value="GT4_WbuB-like"/>
    <property type="match status" value="1"/>
</dbReference>
<evidence type="ECO:0000313" key="3">
    <source>
        <dbReference type="EMBL" id="MCB7388360.1"/>
    </source>
</evidence>
<dbReference type="PANTHER" id="PTHR45947:SF3">
    <property type="entry name" value="SULFOQUINOVOSYL TRANSFERASE SQD2"/>
    <property type="match status" value="1"/>
</dbReference>
<evidence type="ECO:0000259" key="2">
    <source>
        <dbReference type="Pfam" id="PF13439"/>
    </source>
</evidence>
<feature type="domain" description="Glycosyltransferase subfamily 4-like N-terminal" evidence="2">
    <location>
        <begin position="16"/>
        <end position="210"/>
    </location>
</feature>
<dbReference type="InterPro" id="IPR001296">
    <property type="entry name" value="Glyco_trans_1"/>
</dbReference>
<dbReference type="SUPFAM" id="SSF53756">
    <property type="entry name" value="UDP-Glycosyltransferase/glycogen phosphorylase"/>
    <property type="match status" value="1"/>
</dbReference>
<dbReference type="Pfam" id="PF00534">
    <property type="entry name" value="Glycos_transf_1"/>
    <property type="match status" value="1"/>
</dbReference>
<keyword evidence="4" id="KW-1185">Reference proteome</keyword>
<accession>A0ABS8DIZ1</accession>
<dbReference type="RefSeq" id="WP_066731334.1">
    <property type="nucleotide sequence ID" value="NZ_JAJCIQ010000010.1"/>
</dbReference>
<feature type="domain" description="Glycosyl transferase family 1" evidence="1">
    <location>
        <begin position="228"/>
        <end position="390"/>
    </location>
</feature>
<organism evidence="3 4">
    <name type="scientific">Bariatricus massiliensis</name>
    <dbReference type="NCBI Taxonomy" id="1745713"/>
    <lineage>
        <taxon>Bacteria</taxon>
        <taxon>Bacillati</taxon>
        <taxon>Bacillota</taxon>
        <taxon>Clostridia</taxon>
        <taxon>Lachnospirales</taxon>
        <taxon>Lachnospiraceae</taxon>
        <taxon>Bariatricus</taxon>
    </lineage>
</organism>
<name>A0ABS8DIZ1_9FIRM</name>
<proteinExistence type="predicted"/>
<reference evidence="3 4" key="1">
    <citation type="submission" date="2021-10" db="EMBL/GenBank/DDBJ databases">
        <title>Collection of gut derived symbiotic bacterial strains cultured from healthy donors.</title>
        <authorList>
            <person name="Lin H."/>
            <person name="Littmann E."/>
            <person name="Kohout C."/>
            <person name="Pamer E.G."/>
        </authorList>
    </citation>
    <scope>NUCLEOTIDE SEQUENCE [LARGE SCALE GENOMIC DNA]</scope>
    <source>
        <strain evidence="3 4">DFI.1.165</strain>
    </source>
</reference>
<sequence>MNVWIVNHYAIPPSMGGLVRHYYFSKYLQKKGHNIKIFTSGIIHNTNINLVKGKELFKESYQDGIEYTFVKSRAYHGNGIDRIINMIDFPFKMWKTLKIFFKQNRPDVIYASSPDLFVAFFALLFGKRYKLPVVLEVRDLWPESIVHYNGMKKSNPIIWTLYQLERWMYKEADKLIFTFEGGKKYIIDKKWDKKISLDKIEYVNNGVDLAEFAINKDKYKVSDAILENASLFKVVYVGSIRLVNHLSDLVEAAKVIREWGYDNIVFLIYGDGTEKEMLEEKCKQENLRMFFRGRVEKKYVPYILSKSDLNIVNVKNSGLVKYGCSWNKLFEYAASEKPVLSNLPTSYDLICNYHFGESKMFNTAEEYASAIIQFSKLSTSEYEEYCNNAKAVGTYFDYTILTNEIERILEESIQCKGESR</sequence>